<dbReference type="InterPro" id="IPR018030">
    <property type="entry name" value="Fimbrial_membr_usher_CS"/>
</dbReference>
<evidence type="ECO:0000313" key="15">
    <source>
        <dbReference type="Proteomes" id="UP000038647"/>
    </source>
</evidence>
<keyword evidence="9 10" id="KW-0998">Cell outer membrane</keyword>
<dbReference type="Pfam" id="PF00577">
    <property type="entry name" value="Usher"/>
    <property type="match status" value="1"/>
</dbReference>
<dbReference type="EMBL" id="CQEJ01000024">
    <property type="protein sequence ID" value="CNL61082.1"/>
    <property type="molecule type" value="Genomic_DNA"/>
</dbReference>
<keyword evidence="6 10" id="KW-0812">Transmembrane</keyword>
<sequence length="856" mass="93579">MLNLVSVYSTPTCSKATYPAYRYSWLAICISTQVTLGAMFYPIFVNAEDYFNPASLEMRGSAEKLTDLSQFSRAGGQSPGTYWVDIYLGDRRISSQKVNFVDINGKLQPELTPRQLGDIGVKIDAFPALKALPPDTPLTDLGLYIPQASSRLDFNQQRLNLSIPQAALDNRARGYVSPELWDSGLTALLMDYNFSGSNTLSNNQSAANNSYYLNLRSGLNMGAWRLRNYSAYSDSSSGGQNWDSINTYAQRDIQSLRGQLVLGETASPGDIFDSVQFLGAQLLSDDNMLPDSLRGFAPVIRGIAQSNAQITIRQNNSIIYQSYVAPGAFEITDLYPTAASGNLDVTIREADGSERSFTQPFSSVPIMLREGQMKYAATAGQYRSSNNNSQTPNFGQATLIYGLPYATTVYGGSLIAENYTAIAVGLGYGFNDWGSISLDGIQANTELPDTTTHSGQSYRFRYSKDIAVTSTSFSLAGYRYSTEGYYDFQEVNEWSNVDTTNGMSNYNKRSKIQANISQSMGDFGSLNFSGYQQDYWRKEGYERSIMAGYNLSYKSINYSFSYSYTQNPGSDIAANQQFAFGVHIPLSRWLPNSWATYSINTTKGGSTAQQAGLSGTALADNNLSYGISQGYSNRGGGSSGNANLSYKGTYGEVRTGYNYSNDSHQLNYGLNGGIAAHPYGVTFSQQFGDTAALVRAPGAKGLRVENNTGVYTDWRGYTVVSSVSTYRNNRIALDTQSMADDVDIDLAVQNVVPTQGALVLADFKTRVGSRVLINLQYRNKPVPFGAIVTQSDVAATAQPNTSIVGDEGQVYMSGIPDNVHLEVKWGDDISQRCQVSFTLPEVINSPSIRHIDAICQ</sequence>
<name>A0A0T9UQB5_YERAL</name>
<dbReference type="GO" id="GO:0009279">
    <property type="term" value="C:cell outer membrane"/>
    <property type="evidence" value="ECO:0007669"/>
    <property type="project" value="UniProtKB-SubCell"/>
</dbReference>
<evidence type="ECO:0000256" key="5">
    <source>
        <dbReference type="ARBA" id="ARBA00022558"/>
    </source>
</evidence>
<dbReference type="GO" id="GO:0015473">
    <property type="term" value="F:fimbrial usher porin activity"/>
    <property type="evidence" value="ECO:0007669"/>
    <property type="project" value="InterPro"/>
</dbReference>
<dbReference type="RefSeq" id="WP_145557472.1">
    <property type="nucleotide sequence ID" value="NZ_CQCP01000021.1"/>
</dbReference>
<evidence type="ECO:0000256" key="7">
    <source>
        <dbReference type="ARBA" id="ARBA00022729"/>
    </source>
</evidence>
<keyword evidence="7" id="KW-0732">Signal</keyword>
<dbReference type="STRING" id="1453495.AT01_2867"/>
<dbReference type="PROSITE" id="PS01151">
    <property type="entry name" value="FIMBRIAL_USHER"/>
    <property type="match status" value="1"/>
</dbReference>
<dbReference type="eggNOG" id="COG3188">
    <property type="taxonomic scope" value="Bacteria"/>
</dbReference>
<keyword evidence="3 10" id="KW-0813">Transport</keyword>
<dbReference type="OrthoDB" id="6554712at2"/>
<keyword evidence="8 10" id="KW-0472">Membrane</keyword>
<evidence type="ECO:0000256" key="4">
    <source>
        <dbReference type="ARBA" id="ARBA00022452"/>
    </source>
</evidence>
<dbReference type="PANTHER" id="PTHR30451">
    <property type="entry name" value="OUTER MEMBRANE USHER PROTEIN"/>
    <property type="match status" value="1"/>
</dbReference>
<dbReference type="Gene3D" id="2.60.40.2070">
    <property type="match status" value="1"/>
</dbReference>
<dbReference type="InterPro" id="IPR000015">
    <property type="entry name" value="Fimb_usher"/>
</dbReference>
<evidence type="ECO:0000259" key="11">
    <source>
        <dbReference type="Pfam" id="PF13953"/>
    </source>
</evidence>
<dbReference type="Pfam" id="PF13953">
    <property type="entry name" value="PapC_C"/>
    <property type="match status" value="1"/>
</dbReference>
<evidence type="ECO:0000256" key="9">
    <source>
        <dbReference type="ARBA" id="ARBA00023237"/>
    </source>
</evidence>
<dbReference type="Gene3D" id="2.60.40.3110">
    <property type="match status" value="1"/>
</dbReference>
<evidence type="ECO:0000256" key="3">
    <source>
        <dbReference type="ARBA" id="ARBA00022448"/>
    </source>
</evidence>
<organism evidence="14 16">
    <name type="scientific">Yersinia aldovae</name>
    <dbReference type="NCBI Taxonomy" id="29483"/>
    <lineage>
        <taxon>Bacteria</taxon>
        <taxon>Pseudomonadati</taxon>
        <taxon>Pseudomonadota</taxon>
        <taxon>Gammaproteobacteria</taxon>
        <taxon>Enterobacterales</taxon>
        <taxon>Yersiniaceae</taxon>
        <taxon>Yersinia</taxon>
    </lineage>
</organism>
<comment type="similarity">
    <text evidence="2 10">Belongs to the fimbrial export usher family.</text>
</comment>
<dbReference type="SUPFAM" id="SSF141729">
    <property type="entry name" value="FimD N-terminal domain-like"/>
    <property type="match status" value="1"/>
</dbReference>
<gene>
    <name evidence="14" type="primary">fimD_3</name>
    <name evidence="13" type="synonym">fimD_5</name>
    <name evidence="14" type="ORF">ERS137965_03511</name>
    <name evidence="13" type="ORF">ERS137966_03235</name>
</gene>
<evidence type="ECO:0000313" key="14">
    <source>
        <dbReference type="EMBL" id="CNL61082.1"/>
    </source>
</evidence>
<dbReference type="EMBL" id="CQEH01000016">
    <property type="protein sequence ID" value="CNL43671.1"/>
    <property type="molecule type" value="Genomic_DNA"/>
</dbReference>
<dbReference type="PANTHER" id="PTHR30451:SF21">
    <property type="entry name" value="FIMBRIAL USHER DOMAIN-CONTAINING PROTEIN YDET-RELATED"/>
    <property type="match status" value="1"/>
</dbReference>
<evidence type="ECO:0000313" key="16">
    <source>
        <dbReference type="Proteomes" id="UP000041595"/>
    </source>
</evidence>
<dbReference type="InterPro" id="IPR043142">
    <property type="entry name" value="PapC-like_C_sf"/>
</dbReference>
<protein>
    <submittedName>
        <fullName evidence="14">Outer membrane usher protein</fullName>
    </submittedName>
</protein>
<dbReference type="InterPro" id="IPR025949">
    <property type="entry name" value="PapC-like_C"/>
</dbReference>
<dbReference type="GO" id="GO:0009297">
    <property type="term" value="P:pilus assembly"/>
    <property type="evidence" value="ECO:0007669"/>
    <property type="project" value="InterPro"/>
</dbReference>
<evidence type="ECO:0000313" key="13">
    <source>
        <dbReference type="EMBL" id="CNL43671.1"/>
    </source>
</evidence>
<evidence type="ECO:0000259" key="12">
    <source>
        <dbReference type="Pfam" id="PF13954"/>
    </source>
</evidence>
<feature type="domain" description="PapC-like C-terminal" evidence="11">
    <location>
        <begin position="772"/>
        <end position="841"/>
    </location>
</feature>
<dbReference type="FunFam" id="2.60.40.2610:FF:000001">
    <property type="entry name" value="Outer membrane fimbrial usher protein"/>
    <property type="match status" value="1"/>
</dbReference>
<keyword evidence="4" id="KW-1134">Transmembrane beta strand</keyword>
<dbReference type="Pfam" id="PF13954">
    <property type="entry name" value="PapC_N"/>
    <property type="match status" value="1"/>
</dbReference>
<dbReference type="Proteomes" id="UP000041595">
    <property type="component" value="Unassembled WGS sequence"/>
</dbReference>
<keyword evidence="5 10" id="KW-1029">Fimbrium biogenesis</keyword>
<dbReference type="Proteomes" id="UP000038647">
    <property type="component" value="Unassembled WGS sequence"/>
</dbReference>
<evidence type="ECO:0000256" key="1">
    <source>
        <dbReference type="ARBA" id="ARBA00004571"/>
    </source>
</evidence>
<evidence type="ECO:0000256" key="6">
    <source>
        <dbReference type="ARBA" id="ARBA00022692"/>
    </source>
</evidence>
<dbReference type="AlphaFoldDB" id="A0A0T9UQB5"/>
<reference evidence="13 15" key="2">
    <citation type="submission" date="2015-03" db="EMBL/GenBank/DDBJ databases">
        <authorList>
            <consortium name="Pathogen Informatics"/>
            <person name="Murphy D."/>
        </authorList>
    </citation>
    <scope>NUCLEOTIDE SEQUENCE [LARGE SCALE GENOMIC DNA]</scope>
    <source>
        <strain evidence="13 15">IP08791</strain>
    </source>
</reference>
<dbReference type="Gene3D" id="3.10.20.410">
    <property type="match status" value="1"/>
</dbReference>
<dbReference type="InterPro" id="IPR042186">
    <property type="entry name" value="FimD_plug_dom"/>
</dbReference>
<dbReference type="InterPro" id="IPR025885">
    <property type="entry name" value="PapC_N"/>
</dbReference>
<proteinExistence type="inferred from homology"/>
<accession>A0A0T9UQB5</accession>
<dbReference type="InterPro" id="IPR037224">
    <property type="entry name" value="PapC_N_sf"/>
</dbReference>
<evidence type="ECO:0000256" key="8">
    <source>
        <dbReference type="ARBA" id="ARBA00023136"/>
    </source>
</evidence>
<feature type="domain" description="PapC N-terminal" evidence="12">
    <location>
        <begin position="50"/>
        <end position="195"/>
    </location>
</feature>
<keyword evidence="15" id="KW-1185">Reference proteome</keyword>
<evidence type="ECO:0000256" key="10">
    <source>
        <dbReference type="RuleBase" id="RU003884"/>
    </source>
</evidence>
<evidence type="ECO:0000256" key="2">
    <source>
        <dbReference type="ARBA" id="ARBA00008064"/>
    </source>
</evidence>
<comment type="subcellular location">
    <subcellularLocation>
        <location evidence="1 10">Cell outer membrane</location>
        <topology evidence="1 10">Multi-pass membrane protein</topology>
    </subcellularLocation>
</comment>
<dbReference type="FunFam" id="2.60.40.3110:FF:000001">
    <property type="entry name" value="Putative fimbrial outer membrane usher"/>
    <property type="match status" value="1"/>
</dbReference>
<reference evidence="14 16" key="1">
    <citation type="submission" date="2015-03" db="EMBL/GenBank/DDBJ databases">
        <authorList>
            <person name="Murphy D."/>
        </authorList>
    </citation>
    <scope>NUCLEOTIDE SEQUENCE [LARGE SCALE GENOMIC DNA]</scope>
    <source>
        <strain evidence="14 16">IP06005</strain>
    </source>
</reference>
<dbReference type="Gene3D" id="2.60.40.2610">
    <property type="entry name" value="Outer membrane usher protein FimD, plug domain"/>
    <property type="match status" value="1"/>
</dbReference>